<evidence type="ECO:0000313" key="2">
    <source>
        <dbReference type="Proteomes" id="UP000254084"/>
    </source>
</evidence>
<dbReference type="Proteomes" id="UP000254084">
    <property type="component" value="Unassembled WGS sequence"/>
</dbReference>
<gene>
    <name evidence="1" type="ORF">NCTC10860_02083</name>
</gene>
<dbReference type="EMBL" id="UGUW01000004">
    <property type="protein sequence ID" value="SUD59772.1"/>
    <property type="molecule type" value="Genomic_DNA"/>
</dbReference>
<evidence type="ECO:0000313" key="1">
    <source>
        <dbReference type="EMBL" id="SUD59772.1"/>
    </source>
</evidence>
<name>A0A379K5S6_ECTOL</name>
<protein>
    <submittedName>
        <fullName evidence="1">Uncharacterized protein</fullName>
    </submittedName>
</protein>
<reference evidence="1 2" key="1">
    <citation type="submission" date="2018-06" db="EMBL/GenBank/DDBJ databases">
        <authorList>
            <consortium name="Pathogen Informatics"/>
            <person name="Doyle S."/>
        </authorList>
    </citation>
    <scope>NUCLEOTIDE SEQUENCE [LARGE SCALE GENOMIC DNA]</scope>
    <source>
        <strain evidence="1 2">NCTC10860</strain>
    </source>
</reference>
<organism evidence="1 2">
    <name type="scientific">Ectopseudomonas oleovorans</name>
    <name type="common">Pseudomonas oleovorans</name>
    <dbReference type="NCBI Taxonomy" id="301"/>
    <lineage>
        <taxon>Bacteria</taxon>
        <taxon>Pseudomonadati</taxon>
        <taxon>Pseudomonadota</taxon>
        <taxon>Gammaproteobacteria</taxon>
        <taxon>Pseudomonadales</taxon>
        <taxon>Pseudomonadaceae</taxon>
        <taxon>Ectopseudomonas</taxon>
    </lineage>
</organism>
<sequence length="152" mass="16740">MTSLALRNANAMRAGQVAWDNMTPPDDKPSFLETTEGDNWLYDKAAAMVSGDDLLISSATVRTIRVEVASLHQAVRDHLSTLDDDEHHLEQMLIEIARRGPSDKLFEMLQGLLGKTGGPSTWTVIHDLATNLIAPHAEQAAQAMRDNSLMFD</sequence>
<proteinExistence type="predicted"/>
<dbReference type="RefSeq" id="WP_084340482.1">
    <property type="nucleotide sequence ID" value="NZ_CP166923.2"/>
</dbReference>
<accession>A0A379K5S6</accession>
<dbReference type="AlphaFoldDB" id="A0A379K5S6"/>